<protein>
    <submittedName>
        <fullName evidence="3">Uncharacterized protein</fullName>
    </submittedName>
</protein>
<dbReference type="PANTHER" id="PTHR11679">
    <property type="entry name" value="VESICLE PROTEIN SORTING-ASSOCIATED"/>
    <property type="match status" value="1"/>
</dbReference>
<organism evidence="2 3">
    <name type="scientific">Mesorhabditis belari</name>
    <dbReference type="NCBI Taxonomy" id="2138241"/>
    <lineage>
        <taxon>Eukaryota</taxon>
        <taxon>Metazoa</taxon>
        <taxon>Ecdysozoa</taxon>
        <taxon>Nematoda</taxon>
        <taxon>Chromadorea</taxon>
        <taxon>Rhabditida</taxon>
        <taxon>Rhabditina</taxon>
        <taxon>Rhabditomorpha</taxon>
        <taxon>Rhabditoidea</taxon>
        <taxon>Rhabditidae</taxon>
        <taxon>Mesorhabditinae</taxon>
        <taxon>Mesorhabditis</taxon>
    </lineage>
</organism>
<dbReference type="Proteomes" id="UP000887575">
    <property type="component" value="Unassembled WGS sequence"/>
</dbReference>
<evidence type="ECO:0000256" key="1">
    <source>
        <dbReference type="ARBA" id="ARBA00009884"/>
    </source>
</evidence>
<dbReference type="GO" id="GO:0016192">
    <property type="term" value="P:vesicle-mediated transport"/>
    <property type="evidence" value="ECO:0007669"/>
    <property type="project" value="InterPro"/>
</dbReference>
<dbReference type="Gene3D" id="3.40.50.2060">
    <property type="match status" value="1"/>
</dbReference>
<dbReference type="InterPro" id="IPR001619">
    <property type="entry name" value="Sec1-like"/>
</dbReference>
<evidence type="ECO:0000313" key="3">
    <source>
        <dbReference type="WBParaSite" id="MBELARI_LOCUS10485"/>
    </source>
</evidence>
<dbReference type="SUPFAM" id="SSF56815">
    <property type="entry name" value="Sec1/munc18-like (SM) proteins"/>
    <property type="match status" value="1"/>
</dbReference>
<name>A0AAF3E994_9BILA</name>
<reference evidence="3" key="1">
    <citation type="submission" date="2024-02" db="UniProtKB">
        <authorList>
            <consortium name="WormBaseParasite"/>
        </authorList>
    </citation>
    <scope>IDENTIFICATION</scope>
</reference>
<dbReference type="InterPro" id="IPR043155">
    <property type="entry name" value="VPS33_dom3b"/>
</dbReference>
<dbReference type="InterPro" id="IPR027482">
    <property type="entry name" value="Sec1-like_dom2"/>
</dbReference>
<dbReference type="Pfam" id="PF00995">
    <property type="entry name" value="Sec1"/>
    <property type="match status" value="1"/>
</dbReference>
<dbReference type="Gene3D" id="3.40.50.1910">
    <property type="match status" value="2"/>
</dbReference>
<keyword evidence="2" id="KW-1185">Reference proteome</keyword>
<dbReference type="InterPro" id="IPR036045">
    <property type="entry name" value="Sec1-like_sf"/>
</dbReference>
<proteinExistence type="inferred from homology"/>
<evidence type="ECO:0000313" key="2">
    <source>
        <dbReference type="Proteomes" id="UP000887575"/>
    </source>
</evidence>
<dbReference type="AlphaFoldDB" id="A0AAF3E994"/>
<comment type="similarity">
    <text evidence="1">Belongs to the STXBP/unc-18/SEC1 family.</text>
</comment>
<dbReference type="Gene3D" id="1.25.40.850">
    <property type="match status" value="1"/>
</dbReference>
<accession>A0AAF3E994</accession>
<dbReference type="WBParaSite" id="MBELARI_LOCUS10485">
    <property type="protein sequence ID" value="MBELARI_LOCUS10485"/>
    <property type="gene ID" value="MBELARI_LOCUS10485"/>
</dbReference>
<dbReference type="InterPro" id="IPR043154">
    <property type="entry name" value="Sec-1-like_dom1"/>
</dbReference>
<sequence length="574" mass="65024">MTTETGKTKTMMVQVMDANRRLIFSALDEIEGQKTLVWRNREMMRHVNLFAGAALLKEHEVTEMFAFYQPGEAATRHVIYLLPPTVAAVEELIEYMMKIKNENSLNYVYFIPDDWFVARERLKECASIYSKIEWVRALPLSWLSSPIDVITLNLPDLHSRLLLNGDWTYLHKCARSLEQLSSWCGHPVPIYAKGKWAEQILNMFGKIRSQQENVAPPSVSTLSVGKIIMVDRWMDPVTPLLTQLTYSGLLAEVYDYQLNGKIIVPEADFEGKETNGDSGSKEIPLPDEVFDRVKHAHFNAFSNEISPVLKEIREDESHDRDKMSVAEIKQLVKKLPAITYRKKLASQHMRLAEMLEGPFYDRFVDTFLVEKDIMLSDGEKGDKVNSHIEDAIIEDRPLNEVLRLIALQSLCSGGLKSGVLQVYDRLILHTYGVVGMDKMLKMRKIGMVKERGATRMQCHDYGVPQWTSLKKSQRLLVDEDDELSMTDLSAPYSGYVPLLVRSIEEGAAVNFAGWQSIIDEEKRVSSHGAIVIVIGGITAGEAACLKRMPFVSLIASSDITNGNRFLDFITNIVD</sequence>